<dbReference type="PANTHER" id="PTHR22545:SF0">
    <property type="entry name" value="CENTROSOMAL PROTEIN OF 95 KDA"/>
    <property type="match status" value="1"/>
</dbReference>
<feature type="compositionally biased region" description="Basic and acidic residues" evidence="1">
    <location>
        <begin position="411"/>
        <end position="427"/>
    </location>
</feature>
<dbReference type="Pfam" id="PF19016">
    <property type="entry name" value="DUF5745"/>
    <property type="match status" value="1"/>
</dbReference>
<proteinExistence type="predicted"/>
<keyword evidence="3" id="KW-1185">Reference proteome</keyword>
<feature type="compositionally biased region" description="Basic and acidic residues" evidence="1">
    <location>
        <begin position="483"/>
        <end position="498"/>
    </location>
</feature>
<gene>
    <name evidence="4" type="primary">LOC106458707</name>
</gene>
<feature type="region of interest" description="Disordered" evidence="1">
    <location>
        <begin position="371"/>
        <end position="445"/>
    </location>
</feature>
<feature type="compositionally biased region" description="Low complexity" evidence="1">
    <location>
        <begin position="533"/>
        <end position="546"/>
    </location>
</feature>
<feature type="region of interest" description="Disordered" evidence="1">
    <location>
        <begin position="241"/>
        <end position="270"/>
    </location>
</feature>
<organism evidence="3 4">
    <name type="scientific">Limulus polyphemus</name>
    <name type="common">Atlantic horseshoe crab</name>
    <dbReference type="NCBI Taxonomy" id="6850"/>
    <lineage>
        <taxon>Eukaryota</taxon>
        <taxon>Metazoa</taxon>
        <taxon>Ecdysozoa</taxon>
        <taxon>Arthropoda</taxon>
        <taxon>Chelicerata</taxon>
        <taxon>Merostomata</taxon>
        <taxon>Xiphosura</taxon>
        <taxon>Limulidae</taxon>
        <taxon>Limulus</taxon>
    </lineage>
</organism>
<accession>A0ABM1B2X2</accession>
<evidence type="ECO:0000259" key="2">
    <source>
        <dbReference type="Pfam" id="PF19016"/>
    </source>
</evidence>
<dbReference type="InterPro" id="IPR026619">
    <property type="entry name" value="CEP95"/>
</dbReference>
<dbReference type="Proteomes" id="UP000694941">
    <property type="component" value="Unplaced"/>
</dbReference>
<feature type="compositionally biased region" description="Polar residues" evidence="1">
    <location>
        <begin position="400"/>
        <end position="409"/>
    </location>
</feature>
<name>A0ABM1B2X2_LIMPO</name>
<dbReference type="GeneID" id="106458707"/>
<protein>
    <submittedName>
        <fullName evidence="4">Uncharacterized protein LOC106458707</fullName>
    </submittedName>
</protein>
<feature type="non-terminal residue" evidence="4">
    <location>
        <position position="546"/>
    </location>
</feature>
<evidence type="ECO:0000256" key="1">
    <source>
        <dbReference type="SAM" id="MobiDB-lite"/>
    </source>
</evidence>
<sequence length="546" mass="60711">MVKPNQYTKTSHDGNNLEEECLELANKLIINCNVPIPRVSCLGDIHPALFTELFLRIFNITIPELKMNPDTTEEEVHNVQAIIDTLSLDILNISLSHIVGEDIVARDVYSVKNFLEVLDSCLLFLKTDSTNENKTATQCTMIASEDAKEDIISQPSETGYEAGDSDSLDTEEAIALGDDQYLKTVRPIRQDNEIVDKNAGNEHETSTCKEHGVIMKKDLAYAVENICPLCDYVQKNQLAEKRQEKSGPPELGAGDKDNITGSSRPDDKDVCQTIPKVLCSESNSSSIGKPHLKQKDSSSFTPASPLEPPVFSPEQVLDPDFANIGIRSEGGEKKVALKSKGKKSSPKFSSHYTGTFTHHMYHHFKDSLPKSATWPQSANSEKGTDIEKPIDSNMYKRKIQSQPKKSLSLQDLRKGQWSKPDRSKSMEDISSAANKQERSEYGIQSTLPYQARKNVRFQSLRSNRNTKLLTQLKLSKPSFSLNVKDKNVEGSHKPETTKPVRKLATAKGIKSEVLLPKHLRRPSGIKNHRRKTSSSAPQSSSSLLAP</sequence>
<dbReference type="RefSeq" id="XP_013773703.1">
    <property type="nucleotide sequence ID" value="XM_013918249.2"/>
</dbReference>
<evidence type="ECO:0000313" key="4">
    <source>
        <dbReference type="RefSeq" id="XP_013773703.1"/>
    </source>
</evidence>
<reference evidence="4" key="1">
    <citation type="submission" date="2025-08" db="UniProtKB">
        <authorList>
            <consortium name="RefSeq"/>
        </authorList>
    </citation>
    <scope>IDENTIFICATION</scope>
    <source>
        <tissue evidence="4">Muscle</tissue>
    </source>
</reference>
<evidence type="ECO:0000313" key="3">
    <source>
        <dbReference type="Proteomes" id="UP000694941"/>
    </source>
</evidence>
<feature type="region of interest" description="Disordered" evidence="1">
    <location>
        <begin position="483"/>
        <end position="546"/>
    </location>
</feature>
<dbReference type="PANTHER" id="PTHR22545">
    <property type="entry name" value="CENTROSOMAL PROTEIN OF 95 KDA"/>
    <property type="match status" value="1"/>
</dbReference>
<feature type="domain" description="DUF5745" evidence="2">
    <location>
        <begin position="67"/>
        <end position="120"/>
    </location>
</feature>
<feature type="compositionally biased region" description="Basic residues" evidence="1">
    <location>
        <begin position="517"/>
        <end position="532"/>
    </location>
</feature>
<feature type="region of interest" description="Disordered" evidence="1">
    <location>
        <begin position="282"/>
        <end position="316"/>
    </location>
</feature>
<dbReference type="InterPro" id="IPR044039">
    <property type="entry name" value="DUF5745"/>
</dbReference>